<sequence>MSLQVEEQKVSTINVEQLDDLLEKEKIRNKGDVWIKLDKTDRYQRLLEYADKHGKEQNMSSKDLKLLKTFFKSCLDRNKLNKSKDVVYNKEERVIISIPGLHFNQVTKNFTLKILDNKRVSTLKSLTPKKGNKLHELNEEQQENKKEKSD</sequence>
<accession>A0A6C0F963</accession>
<proteinExistence type="predicted"/>
<evidence type="ECO:0000256" key="1">
    <source>
        <dbReference type="SAM" id="MobiDB-lite"/>
    </source>
</evidence>
<protein>
    <submittedName>
        <fullName evidence="2">Uncharacterized protein</fullName>
    </submittedName>
</protein>
<dbReference type="EMBL" id="MN738820">
    <property type="protein sequence ID" value="QHT37742.1"/>
    <property type="molecule type" value="Genomic_DNA"/>
</dbReference>
<dbReference type="AlphaFoldDB" id="A0A6C0F963"/>
<organism evidence="2">
    <name type="scientific">viral metagenome</name>
    <dbReference type="NCBI Taxonomy" id="1070528"/>
    <lineage>
        <taxon>unclassified sequences</taxon>
        <taxon>metagenomes</taxon>
        <taxon>organismal metagenomes</taxon>
    </lineage>
</organism>
<feature type="region of interest" description="Disordered" evidence="1">
    <location>
        <begin position="128"/>
        <end position="150"/>
    </location>
</feature>
<reference evidence="2" key="1">
    <citation type="journal article" date="2020" name="Nature">
        <title>Giant virus diversity and host interactions through global metagenomics.</title>
        <authorList>
            <person name="Schulz F."/>
            <person name="Roux S."/>
            <person name="Paez-Espino D."/>
            <person name="Jungbluth S."/>
            <person name="Walsh D.A."/>
            <person name="Denef V.J."/>
            <person name="McMahon K.D."/>
            <person name="Konstantinidis K.T."/>
            <person name="Eloe-Fadrosh E.A."/>
            <person name="Kyrpides N.C."/>
            <person name="Woyke T."/>
        </authorList>
    </citation>
    <scope>NUCLEOTIDE SEQUENCE</scope>
    <source>
        <strain evidence="2">GVMAG-S-ERX556049-19</strain>
    </source>
</reference>
<evidence type="ECO:0000313" key="2">
    <source>
        <dbReference type="EMBL" id="QHT37742.1"/>
    </source>
</evidence>
<feature type="compositionally biased region" description="Basic and acidic residues" evidence="1">
    <location>
        <begin position="133"/>
        <end position="150"/>
    </location>
</feature>
<name>A0A6C0F963_9ZZZZ</name>